<comment type="similarity">
    <text evidence="1 3">Belongs to the GST superfamily.</text>
</comment>
<evidence type="ECO:0000259" key="5">
    <source>
        <dbReference type="PROSITE" id="PS50405"/>
    </source>
</evidence>
<dbReference type="Gene3D" id="3.40.30.10">
    <property type="entry name" value="Glutaredoxin"/>
    <property type="match status" value="1"/>
</dbReference>
<keyword evidence="2" id="KW-0808">Transferase</keyword>
<reference evidence="6" key="1">
    <citation type="submission" date="2021-08" db="EMBL/GenBank/DDBJ databases">
        <title>Hoeflea bacterium WL0058 sp. nov., isolated from the sediment.</title>
        <authorList>
            <person name="Wang L."/>
            <person name="Zhang D."/>
        </authorList>
    </citation>
    <scope>NUCLEOTIDE SEQUENCE</scope>
    <source>
        <strain evidence="6">WL0058</strain>
    </source>
</reference>
<evidence type="ECO:0000256" key="1">
    <source>
        <dbReference type="ARBA" id="ARBA00007409"/>
    </source>
</evidence>
<keyword evidence="7" id="KW-1185">Reference proteome</keyword>
<dbReference type="SFLD" id="SFLDS00019">
    <property type="entry name" value="Glutathione_Transferase_(cytos"/>
    <property type="match status" value="1"/>
</dbReference>
<dbReference type="GO" id="GO:0016740">
    <property type="term" value="F:transferase activity"/>
    <property type="evidence" value="ECO:0007669"/>
    <property type="project" value="UniProtKB-KW"/>
</dbReference>
<evidence type="ECO:0000256" key="3">
    <source>
        <dbReference type="RuleBase" id="RU003494"/>
    </source>
</evidence>
<dbReference type="RefSeq" id="WP_220230312.1">
    <property type="nucleotide sequence ID" value="NZ_JAICBX010000004.1"/>
</dbReference>
<dbReference type="SUPFAM" id="SSF47616">
    <property type="entry name" value="GST C-terminal domain-like"/>
    <property type="match status" value="1"/>
</dbReference>
<dbReference type="FunFam" id="3.40.30.10:FF:000039">
    <property type="entry name" value="Glutathione S-transferase domain"/>
    <property type="match status" value="1"/>
</dbReference>
<accession>A0AAE3D2W1</accession>
<dbReference type="AlphaFoldDB" id="A0AAE3D2W1"/>
<feature type="domain" description="GST C-terminal" evidence="5">
    <location>
        <begin position="85"/>
        <end position="211"/>
    </location>
</feature>
<feature type="domain" description="GST N-terminal" evidence="4">
    <location>
        <begin position="1"/>
        <end position="80"/>
    </location>
</feature>
<dbReference type="InterPro" id="IPR004046">
    <property type="entry name" value="GST_C"/>
</dbReference>
<dbReference type="InterPro" id="IPR036249">
    <property type="entry name" value="Thioredoxin-like_sf"/>
</dbReference>
<comment type="caution">
    <text evidence="6">The sequence shown here is derived from an EMBL/GenBank/DDBJ whole genome shotgun (WGS) entry which is preliminary data.</text>
</comment>
<dbReference type="SFLD" id="SFLDG00358">
    <property type="entry name" value="Main_(cytGST)"/>
    <property type="match status" value="1"/>
</dbReference>
<dbReference type="Pfam" id="PF02798">
    <property type="entry name" value="GST_N"/>
    <property type="match status" value="1"/>
</dbReference>
<protein>
    <submittedName>
        <fullName evidence="6">Glutathione S-transferase family protein</fullName>
    </submittedName>
</protein>
<evidence type="ECO:0000256" key="2">
    <source>
        <dbReference type="ARBA" id="ARBA00022679"/>
    </source>
</evidence>
<dbReference type="PANTHER" id="PTHR44051">
    <property type="entry name" value="GLUTATHIONE S-TRANSFERASE-RELATED"/>
    <property type="match status" value="1"/>
</dbReference>
<name>A0AAE3D2W1_9HYPH</name>
<dbReference type="InterPro" id="IPR010987">
    <property type="entry name" value="Glutathione-S-Trfase_C-like"/>
</dbReference>
<evidence type="ECO:0000313" key="6">
    <source>
        <dbReference type="EMBL" id="MBW8639592.1"/>
    </source>
</evidence>
<dbReference type="Proteomes" id="UP001196509">
    <property type="component" value="Unassembled WGS sequence"/>
</dbReference>
<dbReference type="InterPro" id="IPR004045">
    <property type="entry name" value="Glutathione_S-Trfase_N"/>
</dbReference>
<gene>
    <name evidence="6" type="ORF">K1W69_20535</name>
</gene>
<organism evidence="6 7">
    <name type="scientific">Flavimaribacter sediminis</name>
    <dbReference type="NCBI Taxonomy" id="2865987"/>
    <lineage>
        <taxon>Bacteria</taxon>
        <taxon>Pseudomonadati</taxon>
        <taxon>Pseudomonadota</taxon>
        <taxon>Alphaproteobacteria</taxon>
        <taxon>Hyphomicrobiales</taxon>
        <taxon>Rhizobiaceae</taxon>
        <taxon>Flavimaribacter</taxon>
    </lineage>
</organism>
<dbReference type="InterPro" id="IPR036282">
    <property type="entry name" value="Glutathione-S-Trfase_C_sf"/>
</dbReference>
<dbReference type="PROSITE" id="PS50405">
    <property type="entry name" value="GST_CTER"/>
    <property type="match status" value="1"/>
</dbReference>
<proteinExistence type="inferred from homology"/>
<sequence>MKLYNADLSPNALRVRAVAFELDIELDIIDVDVFKGGTKTKEYLALNPNGKVPVLVDGDFVLWESRAINVYLAGVKPERNLYPDDLQSRALVDQWSYWQAIHLGPAMQRVAFERMLKPMFGMGETDETNIEQQLKEIAQFLPVLDCALAGKEWIIDDLSLADFALASTFMYRDPCRISLDETANVDAWIKRLEARASWQKAVAPILAFGRK</sequence>
<dbReference type="InterPro" id="IPR040079">
    <property type="entry name" value="Glutathione_S-Trfase"/>
</dbReference>
<dbReference type="PANTHER" id="PTHR44051:SF8">
    <property type="entry name" value="GLUTATHIONE S-TRANSFERASE GSTA"/>
    <property type="match status" value="1"/>
</dbReference>
<dbReference type="PROSITE" id="PS50404">
    <property type="entry name" value="GST_NTER"/>
    <property type="match status" value="1"/>
</dbReference>
<evidence type="ECO:0000313" key="7">
    <source>
        <dbReference type="Proteomes" id="UP001196509"/>
    </source>
</evidence>
<dbReference type="EMBL" id="JAICBX010000004">
    <property type="protein sequence ID" value="MBW8639592.1"/>
    <property type="molecule type" value="Genomic_DNA"/>
</dbReference>
<dbReference type="Gene3D" id="1.20.1050.10">
    <property type="match status" value="1"/>
</dbReference>
<dbReference type="Pfam" id="PF00043">
    <property type="entry name" value="GST_C"/>
    <property type="match status" value="1"/>
</dbReference>
<dbReference type="SUPFAM" id="SSF52833">
    <property type="entry name" value="Thioredoxin-like"/>
    <property type="match status" value="1"/>
</dbReference>
<evidence type="ECO:0000259" key="4">
    <source>
        <dbReference type="PROSITE" id="PS50404"/>
    </source>
</evidence>